<sequence>MSPSYKTTALLVIVIFITLHLVEVLSKPTDGYKQTRIQCGNQDRIYLCQKCAKITKANNVYPNCCNESDDDVYNWCEAYIYYGHHALPPQS</sequence>
<evidence type="ECO:0000313" key="2">
    <source>
        <dbReference type="EMBL" id="KAK9731546.1"/>
    </source>
</evidence>
<dbReference type="PANTHER" id="PTHR39945">
    <property type="entry name" value="FI14129P"/>
    <property type="match status" value="1"/>
</dbReference>
<accession>A0AAW1LBD2</accession>
<proteinExistence type="predicted"/>
<dbReference type="EMBL" id="JASPKY010000131">
    <property type="protein sequence ID" value="KAK9731546.1"/>
    <property type="molecule type" value="Genomic_DNA"/>
</dbReference>
<dbReference type="PANTHER" id="PTHR39945:SF1">
    <property type="entry name" value="FI14129P"/>
    <property type="match status" value="1"/>
</dbReference>
<comment type="caution">
    <text evidence="2">The sequence shown here is derived from an EMBL/GenBank/DDBJ whole genome shotgun (WGS) entry which is preliminary data.</text>
</comment>
<gene>
    <name evidence="2" type="ORF">QE152_g13571</name>
</gene>
<organism evidence="2 3">
    <name type="scientific">Popillia japonica</name>
    <name type="common">Japanese beetle</name>
    <dbReference type="NCBI Taxonomy" id="7064"/>
    <lineage>
        <taxon>Eukaryota</taxon>
        <taxon>Metazoa</taxon>
        <taxon>Ecdysozoa</taxon>
        <taxon>Arthropoda</taxon>
        <taxon>Hexapoda</taxon>
        <taxon>Insecta</taxon>
        <taxon>Pterygota</taxon>
        <taxon>Neoptera</taxon>
        <taxon>Endopterygota</taxon>
        <taxon>Coleoptera</taxon>
        <taxon>Polyphaga</taxon>
        <taxon>Scarabaeiformia</taxon>
        <taxon>Scarabaeidae</taxon>
        <taxon>Rutelinae</taxon>
        <taxon>Popillia</taxon>
    </lineage>
</organism>
<dbReference type="Proteomes" id="UP001458880">
    <property type="component" value="Unassembled WGS sequence"/>
</dbReference>
<dbReference type="AlphaFoldDB" id="A0AAW1LBD2"/>
<keyword evidence="1" id="KW-0732">Signal</keyword>
<feature type="chain" id="PRO_5043553456" evidence="1">
    <location>
        <begin position="27"/>
        <end position="91"/>
    </location>
</feature>
<evidence type="ECO:0000256" key="1">
    <source>
        <dbReference type="SAM" id="SignalP"/>
    </source>
</evidence>
<feature type="signal peptide" evidence="1">
    <location>
        <begin position="1"/>
        <end position="26"/>
    </location>
</feature>
<name>A0AAW1LBD2_POPJA</name>
<evidence type="ECO:0000313" key="3">
    <source>
        <dbReference type="Proteomes" id="UP001458880"/>
    </source>
</evidence>
<protein>
    <submittedName>
        <fullName evidence="2">Uncharacterized protein</fullName>
    </submittedName>
</protein>
<keyword evidence="3" id="KW-1185">Reference proteome</keyword>
<reference evidence="2 3" key="1">
    <citation type="journal article" date="2024" name="BMC Genomics">
        <title>De novo assembly and annotation of Popillia japonica's genome with initial clues to its potential as an invasive pest.</title>
        <authorList>
            <person name="Cucini C."/>
            <person name="Boschi S."/>
            <person name="Funari R."/>
            <person name="Cardaioli E."/>
            <person name="Iannotti N."/>
            <person name="Marturano G."/>
            <person name="Paoli F."/>
            <person name="Bruttini M."/>
            <person name="Carapelli A."/>
            <person name="Frati F."/>
            <person name="Nardi F."/>
        </authorList>
    </citation>
    <scope>NUCLEOTIDE SEQUENCE [LARGE SCALE GENOMIC DNA]</scope>
    <source>
        <strain evidence="2">DMR45628</strain>
    </source>
</reference>